<gene>
    <name evidence="1" type="ORF">AB5L97_11265</name>
</gene>
<name>A0AB39LAZ6_9MICC</name>
<evidence type="ECO:0008006" key="2">
    <source>
        <dbReference type="Google" id="ProtNLM"/>
    </source>
</evidence>
<dbReference type="InterPro" id="IPR011335">
    <property type="entry name" value="Restrct_endonuc-II-like"/>
</dbReference>
<organism evidence="1">
    <name type="scientific">Sinomonas puerhi</name>
    <dbReference type="NCBI Taxonomy" id="3238584"/>
    <lineage>
        <taxon>Bacteria</taxon>
        <taxon>Bacillati</taxon>
        <taxon>Actinomycetota</taxon>
        <taxon>Actinomycetes</taxon>
        <taxon>Micrococcales</taxon>
        <taxon>Micrococcaceae</taxon>
        <taxon>Sinomonas</taxon>
    </lineage>
</organism>
<dbReference type="SUPFAM" id="SSF52980">
    <property type="entry name" value="Restriction endonuclease-like"/>
    <property type="match status" value="1"/>
</dbReference>
<dbReference type="EMBL" id="CP163302">
    <property type="protein sequence ID" value="XDP47459.1"/>
    <property type="molecule type" value="Genomic_DNA"/>
</dbReference>
<reference evidence="1" key="1">
    <citation type="submission" date="2024-07" db="EMBL/GenBank/DDBJ databases">
        <authorList>
            <person name="fu j."/>
        </authorList>
    </citation>
    <scope>NUCLEOTIDE SEQUENCE</scope>
    <source>
        <strain evidence="1">P10A9</strain>
    </source>
</reference>
<evidence type="ECO:0000313" key="1">
    <source>
        <dbReference type="EMBL" id="XDP47459.1"/>
    </source>
</evidence>
<dbReference type="RefSeq" id="WP_369047500.1">
    <property type="nucleotide sequence ID" value="NZ_CP163302.1"/>
</dbReference>
<proteinExistence type="predicted"/>
<accession>A0AB39LAZ6</accession>
<sequence length="174" mass="19711">MERTIIDCARLLPFELAVIIADSGLANGADRETIRRLVVEGRGTRGIRRVREALAAANGLSESPAETRFRLLLEEWNLPEPELQLWIATAGGRERVDFAWSARRLVIEVHGYAKYFDYGPPDTKVVAQREREARLVAAGWRVLNVYWPELDDVEALRTKVRAFLTTPHALFDVA</sequence>
<dbReference type="KEGG" id="spue:AB5L97_11265"/>
<protein>
    <recommendedName>
        <fullName evidence="2">Very-short-patch-repair endonuclease</fullName>
    </recommendedName>
</protein>
<dbReference type="AlphaFoldDB" id="A0AB39LAZ6"/>